<dbReference type="Proteomes" id="UP000663826">
    <property type="component" value="Unassembled WGS sequence"/>
</dbReference>
<feature type="coiled-coil region" evidence="1">
    <location>
        <begin position="31"/>
        <end position="58"/>
    </location>
</feature>
<organism evidence="3 4">
    <name type="scientific">Rhizoctonia solani</name>
    <dbReference type="NCBI Taxonomy" id="456999"/>
    <lineage>
        <taxon>Eukaryota</taxon>
        <taxon>Fungi</taxon>
        <taxon>Dikarya</taxon>
        <taxon>Basidiomycota</taxon>
        <taxon>Agaricomycotina</taxon>
        <taxon>Agaricomycetes</taxon>
        <taxon>Cantharellales</taxon>
        <taxon>Ceratobasidiaceae</taxon>
        <taxon>Rhizoctonia</taxon>
    </lineage>
</organism>
<reference evidence="3" key="1">
    <citation type="submission" date="2021-01" db="EMBL/GenBank/DDBJ databases">
        <authorList>
            <person name="Kaushik A."/>
        </authorList>
    </citation>
    <scope>NUCLEOTIDE SEQUENCE</scope>
    <source>
        <strain evidence="3">AG1-1B</strain>
    </source>
</reference>
<protein>
    <submittedName>
        <fullName evidence="3">Uncharacterized protein</fullName>
    </submittedName>
</protein>
<dbReference type="EMBL" id="CAJMWQ010000981">
    <property type="protein sequence ID" value="CAE6422264.1"/>
    <property type="molecule type" value="Genomic_DNA"/>
</dbReference>
<sequence length="159" mass="17668">MQELKELMEAQTVEDKAAQNTAKIASGLTKLAEHQTRIVQLEAQLAETTRVRDEALAQAEVWQENRNKWKRWGEVMALQAKQWEDEVSKAKTPPTKGALAAKLEEPPALSPGVPESGKSRKRPLDMPDTDVDIQAEKALNGNEPDSHLLEVGSLDSEIY</sequence>
<accession>A0A8H2XD97</accession>
<name>A0A8H2XD97_9AGAM</name>
<feature type="region of interest" description="Disordered" evidence="2">
    <location>
        <begin position="85"/>
        <end position="159"/>
    </location>
</feature>
<comment type="caution">
    <text evidence="3">The sequence shown here is derived from an EMBL/GenBank/DDBJ whole genome shotgun (WGS) entry which is preliminary data.</text>
</comment>
<evidence type="ECO:0000313" key="4">
    <source>
        <dbReference type="Proteomes" id="UP000663826"/>
    </source>
</evidence>
<keyword evidence="1" id="KW-0175">Coiled coil</keyword>
<gene>
    <name evidence="3" type="ORF">RDB_LOCUS50268</name>
</gene>
<proteinExistence type="predicted"/>
<evidence type="ECO:0000256" key="1">
    <source>
        <dbReference type="SAM" id="Coils"/>
    </source>
</evidence>
<evidence type="ECO:0000256" key="2">
    <source>
        <dbReference type="SAM" id="MobiDB-lite"/>
    </source>
</evidence>
<evidence type="ECO:0000313" key="3">
    <source>
        <dbReference type="EMBL" id="CAE6422264.1"/>
    </source>
</evidence>
<dbReference type="AlphaFoldDB" id="A0A8H2XD97"/>